<evidence type="ECO:0000313" key="1">
    <source>
        <dbReference type="EMBL" id="SOQ39147.1"/>
    </source>
</evidence>
<organism evidence="1">
    <name type="scientific">Spodoptera frugiperda</name>
    <name type="common">Fall armyworm</name>
    <dbReference type="NCBI Taxonomy" id="7108"/>
    <lineage>
        <taxon>Eukaryota</taxon>
        <taxon>Metazoa</taxon>
        <taxon>Ecdysozoa</taxon>
        <taxon>Arthropoda</taxon>
        <taxon>Hexapoda</taxon>
        <taxon>Insecta</taxon>
        <taxon>Pterygota</taxon>
        <taxon>Neoptera</taxon>
        <taxon>Endopterygota</taxon>
        <taxon>Lepidoptera</taxon>
        <taxon>Glossata</taxon>
        <taxon>Ditrysia</taxon>
        <taxon>Noctuoidea</taxon>
        <taxon>Noctuidae</taxon>
        <taxon>Amphipyrinae</taxon>
        <taxon>Spodoptera</taxon>
    </lineage>
</organism>
<gene>
    <name evidence="1" type="ORF">SFRICE_029725</name>
</gene>
<dbReference type="AlphaFoldDB" id="A0A2H1VEA6"/>
<protein>
    <submittedName>
        <fullName evidence="1">SFRICE_029725</fullName>
    </submittedName>
</protein>
<reference evidence="1" key="1">
    <citation type="submission" date="2016-07" db="EMBL/GenBank/DDBJ databases">
        <authorList>
            <person name="Bretaudeau A."/>
        </authorList>
    </citation>
    <scope>NUCLEOTIDE SEQUENCE</scope>
    <source>
        <strain evidence="1">Rice</strain>
        <tissue evidence="1">Whole body</tissue>
    </source>
</reference>
<dbReference type="EMBL" id="ODYU01002085">
    <property type="protein sequence ID" value="SOQ39147.1"/>
    <property type="molecule type" value="Genomic_DNA"/>
</dbReference>
<proteinExistence type="predicted"/>
<accession>A0A2H1VEA6</accession>
<sequence>MLLKYRGEGYPITSPALSEARGSVRLLLMRNHPVPTPALRAGALGCQAHKHEVRTNKALLTAGRVRRSHVNPVDARRITPTLQCILTEN</sequence>
<name>A0A2H1VEA6_SPOFR</name>